<dbReference type="EMBL" id="JAKMXF010000066">
    <property type="protein sequence ID" value="KAI6659091.1"/>
    <property type="molecule type" value="Genomic_DNA"/>
</dbReference>
<dbReference type="InterPro" id="IPR029375">
    <property type="entry name" value="CFAP141"/>
</dbReference>
<dbReference type="PANTHER" id="PTHR35818">
    <property type="entry name" value="C1ORF189"/>
    <property type="match status" value="1"/>
</dbReference>
<organism evidence="1 2">
    <name type="scientific">Oopsacas minuta</name>
    <dbReference type="NCBI Taxonomy" id="111878"/>
    <lineage>
        <taxon>Eukaryota</taxon>
        <taxon>Metazoa</taxon>
        <taxon>Porifera</taxon>
        <taxon>Hexactinellida</taxon>
        <taxon>Hexasterophora</taxon>
        <taxon>Lyssacinosida</taxon>
        <taxon>Leucopsacidae</taxon>
        <taxon>Oopsacas</taxon>
    </lineage>
</organism>
<dbReference type="PANTHER" id="PTHR35818:SF1">
    <property type="entry name" value="CILIA- AND FLAGELLA-ASSOCIATED PROTEIN 141"/>
    <property type="match status" value="1"/>
</dbReference>
<name>A0AAV7KCB1_9METZ</name>
<evidence type="ECO:0000313" key="2">
    <source>
        <dbReference type="Proteomes" id="UP001165289"/>
    </source>
</evidence>
<dbReference type="Pfam" id="PF15104">
    <property type="entry name" value="CFAP141"/>
    <property type="match status" value="1"/>
</dbReference>
<gene>
    <name evidence="1" type="ORF">LOD99_14767</name>
</gene>
<evidence type="ECO:0000313" key="1">
    <source>
        <dbReference type="EMBL" id="KAI6659091.1"/>
    </source>
</evidence>
<protein>
    <submittedName>
        <fullName evidence="1">Uncharacterized protein</fullName>
    </submittedName>
</protein>
<proteinExistence type="predicted"/>
<sequence>MFKTFQERIGMMKSLKKPTLMTEFSSNYIYDKSKPPASPIINTHKTYERAMKEKELLAFEQQKHERERKELLSKWTNDRESKCRERTMLRKQKQMDGEVSIANQVLIRDRKERLRKLFEEEGKHIQKELSSMGIELYTERI</sequence>
<dbReference type="AlphaFoldDB" id="A0AAV7KCB1"/>
<accession>A0AAV7KCB1</accession>
<reference evidence="1 2" key="1">
    <citation type="journal article" date="2023" name="BMC Biol.">
        <title>The compact genome of the sponge Oopsacas minuta (Hexactinellida) is lacking key metazoan core genes.</title>
        <authorList>
            <person name="Santini S."/>
            <person name="Schenkelaars Q."/>
            <person name="Jourda C."/>
            <person name="Duchesne M."/>
            <person name="Belahbib H."/>
            <person name="Rocher C."/>
            <person name="Selva M."/>
            <person name="Riesgo A."/>
            <person name="Vervoort M."/>
            <person name="Leys S.P."/>
            <person name="Kodjabachian L."/>
            <person name="Le Bivic A."/>
            <person name="Borchiellini C."/>
            <person name="Claverie J.M."/>
            <person name="Renard E."/>
        </authorList>
    </citation>
    <scope>NUCLEOTIDE SEQUENCE [LARGE SCALE GENOMIC DNA]</scope>
    <source>
        <strain evidence="1">SPO-2</strain>
    </source>
</reference>
<keyword evidence="2" id="KW-1185">Reference proteome</keyword>
<comment type="caution">
    <text evidence="1">The sequence shown here is derived from an EMBL/GenBank/DDBJ whole genome shotgun (WGS) entry which is preliminary data.</text>
</comment>
<dbReference type="Proteomes" id="UP001165289">
    <property type="component" value="Unassembled WGS sequence"/>
</dbReference>